<feature type="transmembrane region" description="Helical" evidence="1">
    <location>
        <begin position="141"/>
        <end position="160"/>
    </location>
</feature>
<feature type="transmembrane region" description="Helical" evidence="1">
    <location>
        <begin position="394"/>
        <end position="417"/>
    </location>
</feature>
<organism evidence="2">
    <name type="scientific">Corethron hystrix</name>
    <dbReference type="NCBI Taxonomy" id="216773"/>
    <lineage>
        <taxon>Eukaryota</taxon>
        <taxon>Sar</taxon>
        <taxon>Stramenopiles</taxon>
        <taxon>Ochrophyta</taxon>
        <taxon>Bacillariophyta</taxon>
        <taxon>Coscinodiscophyceae</taxon>
        <taxon>Corethrophycidae</taxon>
        <taxon>Corethrales</taxon>
        <taxon>Corethraceae</taxon>
        <taxon>Corethron</taxon>
    </lineage>
</organism>
<evidence type="ECO:0008006" key="3">
    <source>
        <dbReference type="Google" id="ProtNLM"/>
    </source>
</evidence>
<feature type="transmembrane region" description="Helical" evidence="1">
    <location>
        <begin position="845"/>
        <end position="867"/>
    </location>
</feature>
<gene>
    <name evidence="2" type="ORF">CHYS00102_LOCUS21690</name>
</gene>
<feature type="transmembrane region" description="Helical" evidence="1">
    <location>
        <begin position="287"/>
        <end position="310"/>
    </location>
</feature>
<dbReference type="GO" id="GO:0015708">
    <property type="term" value="P:silicic acid import across plasma membrane"/>
    <property type="evidence" value="ECO:0007669"/>
    <property type="project" value="InterPro"/>
</dbReference>
<dbReference type="InterPro" id="IPR004693">
    <property type="entry name" value="Silicon_transpt"/>
</dbReference>
<feature type="transmembrane region" description="Helical" evidence="1">
    <location>
        <begin position="211"/>
        <end position="231"/>
    </location>
</feature>
<dbReference type="EMBL" id="HBFR01029804">
    <property type="protein sequence ID" value="CAD8894477.1"/>
    <property type="molecule type" value="Transcribed_RNA"/>
</dbReference>
<feature type="transmembrane region" description="Helical" evidence="1">
    <location>
        <begin position="258"/>
        <end position="281"/>
    </location>
</feature>
<keyword evidence="1" id="KW-1133">Transmembrane helix</keyword>
<dbReference type="Pfam" id="PF03842">
    <property type="entry name" value="Silic_transp"/>
    <property type="match status" value="2"/>
</dbReference>
<sequence length="991" mass="110565">MNENSSVVSGRSIRDMDSFRSVDSDSKIATRKRSNLVLFIEIIKYSYSSALLFFCAVVISDAAVTGQTTAAKYNIPGYASCIVLWFLVLWLSLIEGGQTCLVGLEAVDIDEYAQTHRATCKSTKVANKGDNLERFIVGNQFLIFLVIFAINFFASCDSDASVFGFSSTVNEIFLASGFSMILITIVIGQLVAQVNAEKCMLDFTNNYFMVASFYISLVLQKSGVMHAVYLVQKIFSRFADRPLLSNEDKRTVLQRSFFWFKVVFSFTILAASMAVVIMSFIKGWTNFFIEVPAFVAIITLFGLILFIGILEGMQIALFSAAEMPRSELKHNPIAKHNIKAAFELTNLRSFLCGRQILVTVSVFLIARITSINTNHPDLLEGQTIFGVPSIIQKIFNVGFMGVFATTIIGSLSWRVLASSFPLAFLSNPLVYVVIRLCIFIESCGVTNFSWVLARAHKVLFGLQPDTVYLENAEKETRKPITRRDKDIRITLIVLRVIYSMAILLFCVVLVMKAMLDGKTSAETYNIKPKYAIIIFWLVIIWLGVMEGGQGCLVGLYPVNKDYYIDSHPITAKCTSLAHSADNLERFIVGRQLLAILAVFVLHMIGTVEPGASYWGLPEIVGVIFYDTGIALILITVIIGQLTSQINAASSMLDFVDNWFMLFTTWLSFAVEFSGILHAVYLVQMFFFKITRQVVVPRENRKSLLQKIFFWFRVLVSLLILMSSLAVVIGALFKGWTNMWTGFPAYGSVFIFLSLMCAIGVLEGMQIALYAVVNLPEEELYNHKVAQAACKLAFQDSNLQAFLIGRQILYTVCMFVVAKITSFNTKHPEILAGETLYGLPSGVQNFFNLGLMGAIAITIIGSLGWRIIASTFPLAFLSNPLVYVVIRLCLVIEAIGICSAAWFLAIIQKAVFAFQRDQVYFVSWENHFDMEMNSREDCGSSNLEDTLVSNFGSKEVEVAFSSLGTREFSRDHTKNSDSFSLVAPPRPEICIT</sequence>
<protein>
    <recommendedName>
        <fullName evidence="3">Silicon transporter</fullName>
    </recommendedName>
</protein>
<feature type="transmembrane region" description="Helical" evidence="1">
    <location>
        <begin position="530"/>
        <end position="556"/>
    </location>
</feature>
<evidence type="ECO:0000256" key="1">
    <source>
        <dbReference type="SAM" id="Phobius"/>
    </source>
</evidence>
<feature type="transmembrane region" description="Helical" evidence="1">
    <location>
        <begin position="429"/>
        <end position="453"/>
    </location>
</feature>
<feature type="transmembrane region" description="Helical" evidence="1">
    <location>
        <begin position="172"/>
        <end position="191"/>
    </location>
</feature>
<feature type="transmembrane region" description="Helical" evidence="1">
    <location>
        <begin position="658"/>
        <end position="686"/>
    </location>
</feature>
<accession>A0A7S1FW77</accession>
<reference evidence="2" key="1">
    <citation type="submission" date="2021-01" db="EMBL/GenBank/DDBJ databases">
        <authorList>
            <person name="Corre E."/>
            <person name="Pelletier E."/>
            <person name="Niang G."/>
            <person name="Scheremetjew M."/>
            <person name="Finn R."/>
            <person name="Kale V."/>
            <person name="Holt S."/>
            <person name="Cochrane G."/>
            <person name="Meng A."/>
            <person name="Brown T."/>
            <person name="Cohen L."/>
        </authorList>
    </citation>
    <scope>NUCLEOTIDE SEQUENCE</scope>
    <source>
        <strain evidence="2">308</strain>
    </source>
</reference>
<feature type="transmembrane region" description="Helical" evidence="1">
    <location>
        <begin position="45"/>
        <end position="64"/>
    </location>
</feature>
<feature type="transmembrane region" description="Helical" evidence="1">
    <location>
        <begin position="76"/>
        <end position="94"/>
    </location>
</feature>
<name>A0A7S1FW77_9STRA</name>
<feature type="transmembrane region" description="Helical" evidence="1">
    <location>
        <begin position="487"/>
        <end position="510"/>
    </location>
</feature>
<feature type="transmembrane region" description="Helical" evidence="1">
    <location>
        <begin position="744"/>
        <end position="761"/>
    </location>
</feature>
<keyword evidence="1" id="KW-0812">Transmembrane</keyword>
<feature type="transmembrane region" description="Helical" evidence="1">
    <location>
        <begin position="619"/>
        <end position="638"/>
    </location>
</feature>
<dbReference type="AlphaFoldDB" id="A0A7S1FW77"/>
<keyword evidence="1" id="KW-0472">Membrane</keyword>
<feature type="transmembrane region" description="Helical" evidence="1">
    <location>
        <begin position="707"/>
        <end position="732"/>
    </location>
</feature>
<feature type="transmembrane region" description="Helical" evidence="1">
    <location>
        <begin position="879"/>
        <end position="906"/>
    </location>
</feature>
<evidence type="ECO:0000313" key="2">
    <source>
        <dbReference type="EMBL" id="CAD8894477.1"/>
    </source>
</evidence>
<proteinExistence type="predicted"/>